<dbReference type="RefSeq" id="WP_249331283.1">
    <property type="nucleotide sequence ID" value="NZ_JACRSY010000002.1"/>
</dbReference>
<dbReference type="PANTHER" id="PTHR11575">
    <property type="entry name" value="5'-NUCLEOTIDASE-RELATED"/>
    <property type="match status" value="1"/>
</dbReference>
<dbReference type="InterPro" id="IPR006146">
    <property type="entry name" value="5'-Nucleotdase_CS"/>
</dbReference>
<dbReference type="InterPro" id="IPR029052">
    <property type="entry name" value="Metallo-depent_PP-like"/>
</dbReference>
<dbReference type="GO" id="GO:0000166">
    <property type="term" value="F:nucleotide binding"/>
    <property type="evidence" value="ECO:0007669"/>
    <property type="project" value="InterPro"/>
</dbReference>
<dbReference type="InterPro" id="IPR006179">
    <property type="entry name" value="5_nucleotidase/apyrase"/>
</dbReference>
<dbReference type="PANTHER" id="PTHR11575:SF24">
    <property type="entry name" value="5'-NUCLEOTIDASE"/>
    <property type="match status" value="1"/>
</dbReference>
<feature type="signal peptide" evidence="2">
    <location>
        <begin position="1"/>
        <end position="22"/>
    </location>
</feature>
<dbReference type="InterPro" id="IPR008334">
    <property type="entry name" value="5'-Nucleotdase_C"/>
</dbReference>
<proteinExistence type="predicted"/>
<feature type="domain" description="5'-Nucleotidase C-terminal" evidence="4">
    <location>
        <begin position="355"/>
        <end position="501"/>
    </location>
</feature>
<dbReference type="Gene3D" id="3.90.780.10">
    <property type="entry name" value="5'-Nucleotidase, C-terminal domain"/>
    <property type="match status" value="2"/>
</dbReference>
<sequence>MNRIARKSISVFVSLLMIMSFAMPTWARDRAAKEMTLTILGTSDMHGNLTSWSYEANKDYANSGFARTATLVKETKAQNPNTLVIDNGDTIQGTILTDDLYNSDLTKPNPVMDIMNVIGYDSMTLGNHEFNFGTEMIKKIEKEADFPILSANTYVKETGQNFVTPYIVKEVGDVKVGILGLTVPSIPRWDANKEGVKDLEFKHMADEAEKYVKILKEKEQVDVIVATAHAGLESRHEADGSDSAKLVAERCPEIDAFLIGHDHETVQEEINGVTIAAPMKDREVVRFDIQLINKDGKWEVKHTSSTILPLKDYEPDPVTTKATEKYHNETMEFLKDSIGEATEDFHPAPEVKGIPEAQVRDTALIDLINKVQLEATGADVAAAALFRSTSNLPKGELNFANVFDIYQYANTLVGVQVTGKELKAYMEWSAAYYNTYKPGDLTISFNPTIRGYAYDMFEGVDYEIDISKPVGSRITNVMYKGEPLADDTVLKLAINDYRYSGIGPDGEKILSGTPYMESAPKALRTYIKEYIEKEGTMTPVTNNNWKIIGTNWDEELHTIAVKAVNDGVLTIPKSSDGRTENVRAITEADLIHAGLHPTYKDYMAVIHTNDTHTRIEAGDGMGFARVATKVNNMRESYGEDHVLVLDAGDTLHGLPIVTTTKGEAMTKILNTIGYDAMASGNHDYNYGYERLVELDKIMGGKVLSANVMKDDGTPLLTPYIIKEVAGKKVAIFGLSTESTTYQTHPKNVAGLTFKSPSEVAGEMVKELEDKADIIIALTHLGSYEDEAVETSFDVAEKVKGIDLIVDGHSHTVLPEGKKIGDTLIVQAGEYIEQLGQVNFYFKEDGTFDIVPVLLTKQEGMSLSEDDAVKAVIEEIKKDFEVITSEVVGQTDMKLVGEREVVRKGESNLGNLITNALLETTGADVALTNGGGIRASIENGDITKKDVITVLPFGNYGVMIEVTGQDIKDALEVGVAKYPEANGAFSHVAGMRYTFDPSKEVGSRVVEVLVGGKPLDLKATYKLATNDFIAAGGDNYTMFAECKSLGEFSALDEIVIEYLQTKGTEGTELQNRINVVEPEAETQPVELGQAA</sequence>
<feature type="chain" id="PRO_5037885675" evidence="2">
    <location>
        <begin position="23"/>
        <end position="1090"/>
    </location>
</feature>
<evidence type="ECO:0000313" key="6">
    <source>
        <dbReference type="Proteomes" id="UP000655830"/>
    </source>
</evidence>
<dbReference type="AlphaFoldDB" id="A0A926EET8"/>
<dbReference type="InterPro" id="IPR004843">
    <property type="entry name" value="Calcineurin-like_PHP"/>
</dbReference>
<dbReference type="GO" id="GO:0046872">
    <property type="term" value="F:metal ion binding"/>
    <property type="evidence" value="ECO:0007669"/>
    <property type="project" value="InterPro"/>
</dbReference>
<evidence type="ECO:0000259" key="3">
    <source>
        <dbReference type="Pfam" id="PF00149"/>
    </source>
</evidence>
<protein>
    <submittedName>
        <fullName evidence="5">5'-nucleotidase C-terminal domain-containing protein</fullName>
    </submittedName>
</protein>
<dbReference type="SUPFAM" id="SSF55816">
    <property type="entry name" value="5'-nucleotidase (syn. UDP-sugar hydrolase), C-terminal domain"/>
    <property type="match status" value="2"/>
</dbReference>
<dbReference type="GO" id="GO:0016788">
    <property type="term" value="F:hydrolase activity, acting on ester bonds"/>
    <property type="evidence" value="ECO:0007669"/>
    <property type="project" value="InterPro"/>
</dbReference>
<dbReference type="Proteomes" id="UP000655830">
    <property type="component" value="Unassembled WGS sequence"/>
</dbReference>
<comment type="caution">
    <text evidence="5">The sequence shown here is derived from an EMBL/GenBank/DDBJ whole genome shotgun (WGS) entry which is preliminary data.</text>
</comment>
<dbReference type="SUPFAM" id="SSF56300">
    <property type="entry name" value="Metallo-dependent phosphatases"/>
    <property type="match status" value="2"/>
</dbReference>
<accession>A0A926EET8</accession>
<evidence type="ECO:0000256" key="1">
    <source>
        <dbReference type="ARBA" id="ARBA00022729"/>
    </source>
</evidence>
<evidence type="ECO:0000259" key="4">
    <source>
        <dbReference type="Pfam" id="PF02872"/>
    </source>
</evidence>
<dbReference type="Pfam" id="PF00149">
    <property type="entry name" value="Metallophos"/>
    <property type="match status" value="2"/>
</dbReference>
<name>A0A926EET8_9FIRM</name>
<dbReference type="EMBL" id="JACRSY010000002">
    <property type="protein sequence ID" value="MBC8578234.1"/>
    <property type="molecule type" value="Genomic_DNA"/>
</dbReference>
<reference evidence="5" key="1">
    <citation type="submission" date="2020-08" db="EMBL/GenBank/DDBJ databases">
        <title>Genome public.</title>
        <authorList>
            <person name="Liu C."/>
            <person name="Sun Q."/>
        </authorList>
    </citation>
    <scope>NUCLEOTIDE SEQUENCE</scope>
    <source>
        <strain evidence="5">NSJ-12</strain>
    </source>
</reference>
<dbReference type="GO" id="GO:0009166">
    <property type="term" value="P:nucleotide catabolic process"/>
    <property type="evidence" value="ECO:0007669"/>
    <property type="project" value="InterPro"/>
</dbReference>
<dbReference type="Gene3D" id="3.60.21.10">
    <property type="match status" value="2"/>
</dbReference>
<keyword evidence="1 2" id="KW-0732">Signal</keyword>
<evidence type="ECO:0000313" key="5">
    <source>
        <dbReference type="EMBL" id="MBC8578234.1"/>
    </source>
</evidence>
<dbReference type="CDD" id="cd00845">
    <property type="entry name" value="MPP_UshA_N_like"/>
    <property type="match status" value="1"/>
</dbReference>
<organism evidence="5 6">
    <name type="scientific">Zhenhengia yiwuensis</name>
    <dbReference type="NCBI Taxonomy" id="2763666"/>
    <lineage>
        <taxon>Bacteria</taxon>
        <taxon>Bacillati</taxon>
        <taxon>Bacillota</taxon>
        <taxon>Clostridia</taxon>
        <taxon>Lachnospirales</taxon>
        <taxon>Lachnospiraceae</taxon>
        <taxon>Zhenhengia</taxon>
    </lineage>
</organism>
<dbReference type="PRINTS" id="PR01607">
    <property type="entry name" value="APYRASEFAMLY"/>
</dbReference>
<dbReference type="PROSITE" id="PS00786">
    <property type="entry name" value="5_NUCLEOTIDASE_2"/>
    <property type="match status" value="1"/>
</dbReference>
<feature type="domain" description="Calcineurin-like phosphoesterase" evidence="3">
    <location>
        <begin position="603"/>
        <end position="811"/>
    </location>
</feature>
<feature type="domain" description="Calcineurin-like phosphoesterase" evidence="3">
    <location>
        <begin position="38"/>
        <end position="264"/>
    </location>
</feature>
<dbReference type="Pfam" id="PF02872">
    <property type="entry name" value="5_nucleotid_C"/>
    <property type="match status" value="2"/>
</dbReference>
<gene>
    <name evidence="5" type="ORF">H8718_01590</name>
</gene>
<keyword evidence="6" id="KW-1185">Reference proteome</keyword>
<evidence type="ECO:0000256" key="2">
    <source>
        <dbReference type="SAM" id="SignalP"/>
    </source>
</evidence>
<dbReference type="InterPro" id="IPR036907">
    <property type="entry name" value="5'-Nucleotdase_C_sf"/>
</dbReference>
<feature type="domain" description="5'-Nucleotidase C-terminal" evidence="4">
    <location>
        <begin position="886"/>
        <end position="1040"/>
    </location>
</feature>